<dbReference type="GeneID" id="92896286"/>
<dbReference type="InterPro" id="IPR013762">
    <property type="entry name" value="Integrase-like_cat_sf"/>
</dbReference>
<dbReference type="EMBL" id="CADIJR010000002">
    <property type="protein sequence ID" value="CAB3627542.1"/>
    <property type="molecule type" value="Genomic_DNA"/>
</dbReference>
<dbReference type="AlphaFoldDB" id="A0A6J4ZNL0"/>
<dbReference type="GO" id="GO:0003677">
    <property type="term" value="F:DNA binding"/>
    <property type="evidence" value="ECO:0007669"/>
    <property type="project" value="InterPro"/>
</dbReference>
<dbReference type="GO" id="GO:0015074">
    <property type="term" value="P:DNA integration"/>
    <property type="evidence" value="ECO:0007669"/>
    <property type="project" value="UniProtKB-KW"/>
</dbReference>
<dbReference type="SUPFAM" id="SSF56349">
    <property type="entry name" value="DNA breaking-rejoining enzymes"/>
    <property type="match status" value="1"/>
</dbReference>
<dbReference type="InterPro" id="IPR011010">
    <property type="entry name" value="DNA_brk_join_enz"/>
</dbReference>
<dbReference type="InterPro" id="IPR002104">
    <property type="entry name" value="Integrase_catalytic"/>
</dbReference>
<name>A0A6J4ZNL0_9BURK</name>
<dbReference type="Pfam" id="PF00589">
    <property type="entry name" value="Phage_integrase"/>
    <property type="match status" value="1"/>
</dbReference>
<accession>A0A6J4ZNL0</accession>
<feature type="domain" description="Tyr recombinase" evidence="3">
    <location>
        <begin position="163"/>
        <end position="338"/>
    </location>
</feature>
<keyword evidence="5" id="KW-1185">Reference proteome</keyword>
<reference evidence="4 5" key="1">
    <citation type="submission" date="2020-04" db="EMBL/GenBank/DDBJ databases">
        <authorList>
            <person name="De Canck E."/>
        </authorList>
    </citation>
    <scope>NUCLEOTIDE SEQUENCE [LARGE SCALE GENOMIC DNA]</scope>
    <source>
        <strain evidence="4 5">LMG 26845</strain>
    </source>
</reference>
<evidence type="ECO:0000256" key="2">
    <source>
        <dbReference type="ARBA" id="ARBA00023172"/>
    </source>
</evidence>
<keyword evidence="1" id="KW-0229">DNA integration</keyword>
<dbReference type="Gene3D" id="1.10.443.10">
    <property type="entry name" value="Intergrase catalytic core"/>
    <property type="match status" value="1"/>
</dbReference>
<dbReference type="PROSITE" id="PS51898">
    <property type="entry name" value="TYR_RECOMBINASE"/>
    <property type="match status" value="1"/>
</dbReference>
<dbReference type="InterPro" id="IPR050090">
    <property type="entry name" value="Tyrosine_recombinase_XerCD"/>
</dbReference>
<dbReference type="Proteomes" id="UP000507979">
    <property type="component" value="Unassembled WGS sequence"/>
</dbReference>
<dbReference type="GO" id="GO:0006310">
    <property type="term" value="P:DNA recombination"/>
    <property type="evidence" value="ECO:0007669"/>
    <property type="project" value="UniProtKB-KW"/>
</dbReference>
<evidence type="ECO:0000259" key="3">
    <source>
        <dbReference type="PROSITE" id="PS51898"/>
    </source>
</evidence>
<gene>
    <name evidence="4" type="primary">xerC_1</name>
    <name evidence="4" type="ORF">LMG26845_00448</name>
</gene>
<keyword evidence="2" id="KW-0233">DNA recombination</keyword>
<evidence type="ECO:0000256" key="1">
    <source>
        <dbReference type="ARBA" id="ARBA00022908"/>
    </source>
</evidence>
<dbReference type="PANTHER" id="PTHR30349:SF64">
    <property type="entry name" value="PROPHAGE INTEGRASE INTD-RELATED"/>
    <property type="match status" value="1"/>
</dbReference>
<sequence length="361" mass="40679">MSIRRDKASGVWQIDICSPGIPRIRCSSGTTEKKAAQEYHDRLKAEAWRKVKFGEEPTHTFDEAALQMLRLSEGQRDYDTKVRHVKYWRGALGGSTAVSSLTSGAILQALPTHTSHAHRKAKPLTAAAKNRYLATIQRVLSLCVEWGWLNRAPKLRKFVEPDVRVRWEPPAVIVQLIQAMSTDWMREVSLFAVATGMRATEVLSLSWSQVDMGKRHAWITHGRAKNKRARAVPLNSDAMAVLQRRHGTHPILVFSRRPRPGREPAQISQIDSSILASACKQVGITGFRFHDFRHTWASWHVQAGTPLMVLKELGGWERIEMVQKYAHLAPTHLAHHAENVKITSMSELETKQPPLLAAVNT</sequence>
<dbReference type="RefSeq" id="WP_054435085.1">
    <property type="nucleotide sequence ID" value="NZ_CADIJR010000002.1"/>
</dbReference>
<dbReference type="PANTHER" id="PTHR30349">
    <property type="entry name" value="PHAGE INTEGRASE-RELATED"/>
    <property type="match status" value="1"/>
</dbReference>
<protein>
    <submittedName>
        <fullName evidence="4">Tyrosine recombinase XerC</fullName>
    </submittedName>
</protein>
<organism evidence="4 5">
    <name type="scientific">Achromobacter insuavis</name>
    <dbReference type="NCBI Taxonomy" id="1287735"/>
    <lineage>
        <taxon>Bacteria</taxon>
        <taxon>Pseudomonadati</taxon>
        <taxon>Pseudomonadota</taxon>
        <taxon>Betaproteobacteria</taxon>
        <taxon>Burkholderiales</taxon>
        <taxon>Alcaligenaceae</taxon>
        <taxon>Achromobacter</taxon>
    </lineage>
</organism>
<evidence type="ECO:0000313" key="5">
    <source>
        <dbReference type="Proteomes" id="UP000507979"/>
    </source>
</evidence>
<evidence type="ECO:0000313" key="4">
    <source>
        <dbReference type="EMBL" id="CAB3627542.1"/>
    </source>
</evidence>
<proteinExistence type="predicted"/>
<dbReference type="CDD" id="cd00796">
    <property type="entry name" value="INT_Rci_Hp1_C"/>
    <property type="match status" value="1"/>
</dbReference>